<dbReference type="PANTHER" id="PTHR30221">
    <property type="entry name" value="SMALL-CONDUCTANCE MECHANOSENSITIVE CHANNEL"/>
    <property type="match status" value="1"/>
</dbReference>
<dbReference type="KEGG" id="asul:DFR86_02870"/>
<dbReference type="InterPro" id="IPR045275">
    <property type="entry name" value="MscS_archaea/bacteria_type"/>
</dbReference>
<dbReference type="GO" id="GO:0016020">
    <property type="term" value="C:membrane"/>
    <property type="evidence" value="ECO:0007669"/>
    <property type="project" value="InterPro"/>
</dbReference>
<feature type="transmembrane region" description="Helical" evidence="1">
    <location>
        <begin position="16"/>
        <end position="41"/>
    </location>
</feature>
<feature type="transmembrane region" description="Helical" evidence="1">
    <location>
        <begin position="119"/>
        <end position="141"/>
    </location>
</feature>
<evidence type="ECO:0000313" key="4">
    <source>
        <dbReference type="Proteomes" id="UP000248410"/>
    </source>
</evidence>
<evidence type="ECO:0000313" key="3">
    <source>
        <dbReference type="EMBL" id="AWR96595.1"/>
    </source>
</evidence>
<dbReference type="EMBL" id="CP029288">
    <property type="protein sequence ID" value="AWR96595.1"/>
    <property type="molecule type" value="Genomic_DNA"/>
</dbReference>
<proteinExistence type="predicted"/>
<reference evidence="3 4" key="1">
    <citation type="submission" date="2018-05" db="EMBL/GenBank/DDBJ databases">
        <title>Complete Genome Sequences of Extremely Thermoacidophilic, Metal-Mobilizing Type-Strain Members of the Archaeal Family Sulfolobaceae: Acidianus brierleyi DSM-1651T, Acidianus sulfidivorans DSM-18786T, Metallosphaera hakonensis DSM-7519T, and Metallosphaera prunae DSM-10039T.</title>
        <authorList>
            <person name="Counts J.A."/>
            <person name="Kelly R.M."/>
        </authorList>
    </citation>
    <scope>NUCLEOTIDE SEQUENCE [LARGE SCALE GENOMIC DNA]</scope>
    <source>
        <strain evidence="3 4">JP7</strain>
    </source>
</reference>
<keyword evidence="1" id="KW-1133">Transmembrane helix</keyword>
<keyword evidence="1" id="KW-0812">Transmembrane</keyword>
<dbReference type="InterPro" id="IPR011014">
    <property type="entry name" value="MscS_channel_TM-2"/>
</dbReference>
<dbReference type="Pfam" id="PF00924">
    <property type="entry name" value="MS_channel_2nd"/>
    <property type="match status" value="1"/>
</dbReference>
<dbReference type="InterPro" id="IPR006685">
    <property type="entry name" value="MscS_channel_2nd"/>
</dbReference>
<protein>
    <submittedName>
        <fullName evidence="3">Mechanosensitive ion channel family protein</fullName>
    </submittedName>
</protein>
<keyword evidence="1" id="KW-0472">Membrane</keyword>
<gene>
    <name evidence="3" type="ORF">DFR86_02870</name>
</gene>
<keyword evidence="4" id="KW-1185">Reference proteome</keyword>
<feature type="transmembrane region" description="Helical" evidence="1">
    <location>
        <begin position="47"/>
        <end position="71"/>
    </location>
</feature>
<feature type="domain" description="Mechanosensitive ion channel MscS" evidence="2">
    <location>
        <begin position="135"/>
        <end position="203"/>
    </location>
</feature>
<evidence type="ECO:0000259" key="2">
    <source>
        <dbReference type="Pfam" id="PF00924"/>
    </source>
</evidence>
<name>A0A2U9IKS1_9CREN</name>
<dbReference type="Proteomes" id="UP000248410">
    <property type="component" value="Chromosome"/>
</dbReference>
<dbReference type="AlphaFoldDB" id="A0A2U9IKS1"/>
<feature type="transmembrane region" description="Helical" evidence="1">
    <location>
        <begin position="91"/>
        <end position="113"/>
    </location>
</feature>
<evidence type="ECO:0000256" key="1">
    <source>
        <dbReference type="SAM" id="Phobius"/>
    </source>
</evidence>
<accession>A0A2U9IKS1</accession>
<organism evidence="3 4">
    <name type="scientific">Acidianus sulfidivorans JP7</name>
    <dbReference type="NCBI Taxonomy" id="619593"/>
    <lineage>
        <taxon>Archaea</taxon>
        <taxon>Thermoproteota</taxon>
        <taxon>Thermoprotei</taxon>
        <taxon>Sulfolobales</taxon>
        <taxon>Sulfolobaceae</taxon>
        <taxon>Acidianus</taxon>
    </lineage>
</organism>
<dbReference type="Gene3D" id="1.10.287.1260">
    <property type="match status" value="1"/>
</dbReference>
<dbReference type="SUPFAM" id="SSF50182">
    <property type="entry name" value="Sm-like ribonucleoproteins"/>
    <property type="match status" value="1"/>
</dbReference>
<dbReference type="InterPro" id="IPR010920">
    <property type="entry name" value="LSM_dom_sf"/>
</dbReference>
<dbReference type="SUPFAM" id="SSF82861">
    <property type="entry name" value="Mechanosensitive channel protein MscS (YggB), transmembrane region"/>
    <property type="match status" value="1"/>
</dbReference>
<dbReference type="GO" id="GO:0008381">
    <property type="term" value="F:mechanosensitive monoatomic ion channel activity"/>
    <property type="evidence" value="ECO:0007669"/>
    <property type="project" value="InterPro"/>
</dbReference>
<sequence>MSKIPTINWKSQLIKLLLILIILAVIAVFLHAIASLIVTYVPALNPYLHYLDLTIDALIVGIGGYFIISVIRRIINIYLLGKVESSTAHTISLFIDIGLYSILILIILSALGVNLTGAAIGGAVGGIAIGLAAQTVLSNVLSGTLVTSSKTLKPGDNVSLISWIWGNPIVGETTKVGILFTEVKTVNGNIIKIPNSAFLGNTIFTKLEGENSLVYPYQITVNADVPAEKVLVKANNYIKDYLSNIKMELPEIYFTNKNGGTNVFTVIIHFNKMNDLNKILDVINKAFDQAYWDIKNEKS</sequence>
<dbReference type="PANTHER" id="PTHR30221:SF1">
    <property type="entry name" value="SMALL-CONDUCTANCE MECHANOSENSITIVE CHANNEL"/>
    <property type="match status" value="1"/>
</dbReference>